<dbReference type="GO" id="GO:0016791">
    <property type="term" value="F:phosphatase activity"/>
    <property type="evidence" value="ECO:0007669"/>
    <property type="project" value="TreeGrafter"/>
</dbReference>
<comment type="caution">
    <text evidence="5">The sequence shown here is derived from an EMBL/GenBank/DDBJ whole genome shotgun (WGS) entry which is preliminary data.</text>
</comment>
<gene>
    <name evidence="5" type="ORF">NRIC_10120</name>
</gene>
<dbReference type="PRINTS" id="PR00413">
    <property type="entry name" value="HADHALOGNASE"/>
</dbReference>
<proteinExistence type="predicted"/>
<dbReference type="EMBL" id="BJCC01000008">
    <property type="protein sequence ID" value="GCF93121.1"/>
    <property type="molecule type" value="Genomic_DNA"/>
</dbReference>
<dbReference type="GO" id="GO:0044281">
    <property type="term" value="P:small molecule metabolic process"/>
    <property type="evidence" value="ECO:0007669"/>
    <property type="project" value="UniProtKB-ARBA"/>
</dbReference>
<dbReference type="InterPro" id="IPR036412">
    <property type="entry name" value="HAD-like_sf"/>
</dbReference>
<dbReference type="OrthoDB" id="25198at2"/>
<dbReference type="PANTHER" id="PTHR46470">
    <property type="entry name" value="N-ACYLNEURAMINATE-9-PHOSPHATASE"/>
    <property type="match status" value="1"/>
</dbReference>
<dbReference type="Gene3D" id="3.40.50.1000">
    <property type="entry name" value="HAD superfamily/HAD-like"/>
    <property type="match status" value="1"/>
</dbReference>
<dbReference type="Proteomes" id="UP000290567">
    <property type="component" value="Unassembled WGS sequence"/>
</dbReference>
<evidence type="ECO:0000256" key="4">
    <source>
        <dbReference type="ARBA" id="ARBA00022842"/>
    </source>
</evidence>
<dbReference type="InterPro" id="IPR023198">
    <property type="entry name" value="PGP-like_dom2"/>
</dbReference>
<name>A0A4P5PA65_9ENTE</name>
<evidence type="ECO:0000313" key="5">
    <source>
        <dbReference type="EMBL" id="GCF93121.1"/>
    </source>
</evidence>
<dbReference type="SFLD" id="SFLDS00003">
    <property type="entry name" value="Haloacid_Dehalogenase"/>
    <property type="match status" value="1"/>
</dbReference>
<keyword evidence="4" id="KW-0460">Magnesium</keyword>
<dbReference type="GO" id="GO:0046872">
    <property type="term" value="F:metal ion binding"/>
    <property type="evidence" value="ECO:0007669"/>
    <property type="project" value="UniProtKB-KW"/>
</dbReference>
<dbReference type="SUPFAM" id="SSF56784">
    <property type="entry name" value="HAD-like"/>
    <property type="match status" value="1"/>
</dbReference>
<dbReference type="Gene3D" id="1.10.150.240">
    <property type="entry name" value="Putative phosphatase, domain 2"/>
    <property type="match status" value="1"/>
</dbReference>
<keyword evidence="3 5" id="KW-0378">Hydrolase</keyword>
<dbReference type="InterPro" id="IPR051400">
    <property type="entry name" value="HAD-like_hydrolase"/>
</dbReference>
<evidence type="ECO:0000313" key="6">
    <source>
        <dbReference type="Proteomes" id="UP000290567"/>
    </source>
</evidence>
<evidence type="ECO:0000256" key="1">
    <source>
        <dbReference type="ARBA" id="ARBA00001946"/>
    </source>
</evidence>
<accession>A0A4P5PA65</accession>
<reference evidence="6" key="1">
    <citation type="submission" date="2019-02" db="EMBL/GenBank/DDBJ databases">
        <title>Draft genome sequence of Enterococcus sp. Gos25-1.</title>
        <authorList>
            <person name="Tanaka N."/>
            <person name="Shiwa Y."/>
            <person name="Fujita N."/>
        </authorList>
    </citation>
    <scope>NUCLEOTIDE SEQUENCE [LARGE SCALE GENOMIC DNA]</scope>
    <source>
        <strain evidence="6">Gos25-1</strain>
    </source>
</reference>
<dbReference type="InterPro" id="IPR006439">
    <property type="entry name" value="HAD-SF_hydro_IA"/>
</dbReference>
<keyword evidence="6" id="KW-1185">Reference proteome</keyword>
<organism evidence="5 6">
    <name type="scientific">Enterococcus florum</name>
    <dbReference type="NCBI Taxonomy" id="2480627"/>
    <lineage>
        <taxon>Bacteria</taxon>
        <taxon>Bacillati</taxon>
        <taxon>Bacillota</taxon>
        <taxon>Bacilli</taxon>
        <taxon>Lactobacillales</taxon>
        <taxon>Enterococcaceae</taxon>
        <taxon>Enterococcus</taxon>
    </lineage>
</organism>
<dbReference type="NCBIfam" id="TIGR01549">
    <property type="entry name" value="HAD-SF-IA-v1"/>
    <property type="match status" value="1"/>
</dbReference>
<evidence type="ECO:0000256" key="3">
    <source>
        <dbReference type="ARBA" id="ARBA00022801"/>
    </source>
</evidence>
<dbReference type="InterPro" id="IPR023214">
    <property type="entry name" value="HAD_sf"/>
</dbReference>
<comment type="cofactor">
    <cofactor evidence="1">
        <name>Mg(2+)</name>
        <dbReference type="ChEBI" id="CHEBI:18420"/>
    </cofactor>
</comment>
<dbReference type="RefSeq" id="WP_146621593.1">
    <property type="nucleotide sequence ID" value="NZ_BJCC01000008.1"/>
</dbReference>
<dbReference type="SFLD" id="SFLDG01129">
    <property type="entry name" value="C1.5:_HAD__Beta-PGM__Phosphata"/>
    <property type="match status" value="1"/>
</dbReference>
<dbReference type="PANTHER" id="PTHR46470:SF2">
    <property type="entry name" value="GLYCERALDEHYDE 3-PHOSPHATE PHOSPHATASE"/>
    <property type="match status" value="1"/>
</dbReference>
<dbReference type="AlphaFoldDB" id="A0A4P5PA65"/>
<keyword evidence="2" id="KW-0479">Metal-binding</keyword>
<dbReference type="Pfam" id="PF00702">
    <property type="entry name" value="Hydrolase"/>
    <property type="match status" value="1"/>
</dbReference>
<evidence type="ECO:0000256" key="2">
    <source>
        <dbReference type="ARBA" id="ARBA00022723"/>
    </source>
</evidence>
<protein>
    <submittedName>
        <fullName evidence="5">Hydrolase</fullName>
    </submittedName>
</protein>
<sequence>MAAIIFDVDDTLYDQLTPFQLAFTMNFPNTEIPVEQLFKYSRIYSDEVFELSENGSISKLDMQIYRIRKALAHYDIQITDEQGAKFQANYQYYQSQIQLDPAMQEALDLCVAHHFPIGIITNGPAEHQKKKIKQLGLNRWVPTEQMLVSGEWGVAKPDIRIFELAEAVMDLKKETTYYVGDSYENDVVGAKNAGWKAVWINRRNHAESSEIKADILIDQETTIKNFLLSLVLTGA</sequence>